<dbReference type="NCBIfam" id="TIGR03898">
    <property type="entry name" value="lanti_MRSA_kill"/>
    <property type="match status" value="1"/>
</dbReference>
<dbReference type="EMBL" id="SMLD01000099">
    <property type="protein sequence ID" value="TDE41378.1"/>
    <property type="molecule type" value="Genomic_DNA"/>
</dbReference>
<gene>
    <name evidence="1" type="ORF">E1295_30310</name>
</gene>
<dbReference type="InterPro" id="IPR027635">
    <property type="entry name" value="Lantibiotic2_lead_pep_dom"/>
</dbReference>
<evidence type="ECO:0000313" key="1">
    <source>
        <dbReference type="EMBL" id="TDE41378.1"/>
    </source>
</evidence>
<organism evidence="1 2">
    <name type="scientific">Nonomuraea mesophila</name>
    <dbReference type="NCBI Taxonomy" id="2530382"/>
    <lineage>
        <taxon>Bacteria</taxon>
        <taxon>Bacillati</taxon>
        <taxon>Actinomycetota</taxon>
        <taxon>Actinomycetes</taxon>
        <taxon>Streptosporangiales</taxon>
        <taxon>Streptosporangiaceae</taxon>
        <taxon>Nonomuraea</taxon>
    </lineage>
</organism>
<reference evidence="1 2" key="1">
    <citation type="submission" date="2019-03" db="EMBL/GenBank/DDBJ databases">
        <title>Draft genome sequences of novel Actinobacteria.</title>
        <authorList>
            <person name="Sahin N."/>
            <person name="Ay H."/>
            <person name="Saygin H."/>
        </authorList>
    </citation>
    <scope>NUCLEOTIDE SEQUENCE [LARGE SCALE GENOMIC DNA]</scope>
    <source>
        <strain evidence="1 2">6K102</strain>
    </source>
</reference>
<evidence type="ECO:0000313" key="2">
    <source>
        <dbReference type="Proteomes" id="UP000295136"/>
    </source>
</evidence>
<sequence length="79" mass="8001">MDVLRAWKDPVYRSGLDQAKLPSHPAGVVDLTDDQLNSVDGGTTTWLCATAGVVTATATVCSPSGTLCGSCSHGSSGCC</sequence>
<proteinExistence type="predicted"/>
<accession>A0A4R5F1I0</accession>
<protein>
    <submittedName>
        <fullName evidence="1">Mersacidin/lichenicidin family type 2 lantibiotic</fullName>
    </submittedName>
</protein>
<dbReference type="Proteomes" id="UP000295136">
    <property type="component" value="Unassembled WGS sequence"/>
</dbReference>
<name>A0A4R5F1I0_9ACTN</name>
<keyword evidence="2" id="KW-1185">Reference proteome</keyword>
<dbReference type="AlphaFoldDB" id="A0A4R5F1I0"/>
<dbReference type="RefSeq" id="WP_132635289.1">
    <property type="nucleotide sequence ID" value="NZ_SMLD01000099.1"/>
</dbReference>
<dbReference type="GO" id="GO:0042742">
    <property type="term" value="P:defense response to bacterium"/>
    <property type="evidence" value="ECO:0007669"/>
    <property type="project" value="InterPro"/>
</dbReference>
<comment type="caution">
    <text evidence="1">The sequence shown here is derived from an EMBL/GenBank/DDBJ whole genome shotgun (WGS) entry which is preliminary data.</text>
</comment>